<accession>A0A926KPB2</accession>
<feature type="compositionally biased region" description="Polar residues" evidence="1">
    <location>
        <begin position="74"/>
        <end position="85"/>
    </location>
</feature>
<dbReference type="RefSeq" id="WP_188174822.1">
    <property type="nucleotide sequence ID" value="NZ_JACVVD010000004.1"/>
</dbReference>
<evidence type="ECO:0000256" key="1">
    <source>
        <dbReference type="SAM" id="MobiDB-lite"/>
    </source>
</evidence>
<dbReference type="EMBL" id="JACVVD010000004">
    <property type="protein sequence ID" value="MBD0381007.1"/>
    <property type="molecule type" value="Genomic_DNA"/>
</dbReference>
<feature type="region of interest" description="Disordered" evidence="1">
    <location>
        <begin position="70"/>
        <end position="101"/>
    </location>
</feature>
<feature type="compositionally biased region" description="Polar residues" evidence="1">
    <location>
        <begin position="92"/>
        <end position="101"/>
    </location>
</feature>
<proteinExistence type="predicted"/>
<evidence type="ECO:0000313" key="2">
    <source>
        <dbReference type="EMBL" id="MBD0381007.1"/>
    </source>
</evidence>
<protein>
    <submittedName>
        <fullName evidence="2">Uncharacterized protein</fullName>
    </submittedName>
</protein>
<comment type="caution">
    <text evidence="2">The sequence shown here is derived from an EMBL/GenBank/DDBJ whole genome shotgun (WGS) entry which is preliminary data.</text>
</comment>
<reference evidence="2" key="1">
    <citation type="submission" date="2020-09" db="EMBL/GenBank/DDBJ databases">
        <title>Draft Genome Sequence of Paenibacillus sp. WST5.</title>
        <authorList>
            <person name="Bao Z."/>
        </authorList>
    </citation>
    <scope>NUCLEOTIDE SEQUENCE</scope>
    <source>
        <strain evidence="2">WST5</strain>
    </source>
</reference>
<keyword evidence="3" id="KW-1185">Reference proteome</keyword>
<gene>
    <name evidence="2" type="ORF">ICC18_12845</name>
</gene>
<sequence>MWKRMLKTELLEIRMDESNRLFEVQLYGNIEDTIPVVRLGHADLIELMHTLLEINRTFRGDLPYYAAGEKSEQSTHSFIDRQNQPKLPVSAEKSTSASMHA</sequence>
<organism evidence="2 3">
    <name type="scientific">Paenibacillus sedimenti</name>
    <dbReference type="NCBI Taxonomy" id="2770274"/>
    <lineage>
        <taxon>Bacteria</taxon>
        <taxon>Bacillati</taxon>
        <taxon>Bacillota</taxon>
        <taxon>Bacilli</taxon>
        <taxon>Bacillales</taxon>
        <taxon>Paenibacillaceae</taxon>
        <taxon>Paenibacillus</taxon>
    </lineage>
</organism>
<dbReference type="Proteomes" id="UP000650466">
    <property type="component" value="Unassembled WGS sequence"/>
</dbReference>
<dbReference type="AlphaFoldDB" id="A0A926KPB2"/>
<name>A0A926KPB2_9BACL</name>
<evidence type="ECO:0000313" key="3">
    <source>
        <dbReference type="Proteomes" id="UP000650466"/>
    </source>
</evidence>